<keyword evidence="2" id="KW-0238">DNA-binding</keyword>
<dbReference type="EMBL" id="AONC01000028">
    <property type="protein sequence ID" value="EXJ15249.1"/>
    <property type="molecule type" value="Genomic_DNA"/>
</dbReference>
<sequence>MAQNLISSCGIHFEESAMAQDSPSGIQVIDRAASLLDAIARYPDPVSLKILAAETGLNVSTAHRILASLIHNRFVEKDAAGHYRLGLRLLQLGVRLHGNVDVRAIALPIMEDLRDRFGETVNLTIREGDAVVYIEKATPNRMIHVQQLIGSRAPLHVTAVGKLMLGAAGEDAIRAYAARTNLPAYTRNSITDLPRLIAACAQSLERGYALDDEEAEMDVGCIGVLIQDGTGNVSAGLSVSAPINRRRLDWVEELREAGRTLSDRLGYRGQVRTEG</sequence>
<gene>
    <name evidence="8" type="ORF">D779_1547</name>
</gene>
<evidence type="ECO:0000256" key="2">
    <source>
        <dbReference type="ARBA" id="ARBA00023125"/>
    </source>
</evidence>
<dbReference type="FunFam" id="1.10.10.10:FF:000056">
    <property type="entry name" value="IclR family transcriptional regulator"/>
    <property type="match status" value="1"/>
</dbReference>
<dbReference type="eggNOG" id="COG1414">
    <property type="taxonomic scope" value="Bacteria"/>
</dbReference>
<evidence type="ECO:0000256" key="5">
    <source>
        <dbReference type="ARBA" id="ARBA00042627"/>
    </source>
</evidence>
<dbReference type="InterPro" id="IPR005471">
    <property type="entry name" value="Tscrpt_reg_IclR_N"/>
</dbReference>
<dbReference type="InterPro" id="IPR014757">
    <property type="entry name" value="Tscrpt_reg_IclR_C"/>
</dbReference>
<dbReference type="GO" id="GO:0003677">
    <property type="term" value="F:DNA binding"/>
    <property type="evidence" value="ECO:0007669"/>
    <property type="project" value="UniProtKB-KW"/>
</dbReference>
<evidence type="ECO:0000313" key="9">
    <source>
        <dbReference type="Proteomes" id="UP000019460"/>
    </source>
</evidence>
<dbReference type="PANTHER" id="PTHR30136">
    <property type="entry name" value="HELIX-TURN-HELIX TRANSCRIPTIONAL REGULATOR, ICLR FAMILY"/>
    <property type="match status" value="1"/>
</dbReference>
<dbReference type="Pfam" id="PF01614">
    <property type="entry name" value="IclR_C"/>
    <property type="match status" value="1"/>
</dbReference>
<dbReference type="InterPro" id="IPR036390">
    <property type="entry name" value="WH_DNA-bd_sf"/>
</dbReference>
<accession>W9V762</accession>
<dbReference type="STRING" id="1249627.D779_1547"/>
<dbReference type="PROSITE" id="PS51077">
    <property type="entry name" value="HTH_ICLR"/>
    <property type="match status" value="1"/>
</dbReference>
<dbReference type="SUPFAM" id="SSF55781">
    <property type="entry name" value="GAF domain-like"/>
    <property type="match status" value="1"/>
</dbReference>
<dbReference type="InterPro" id="IPR029016">
    <property type="entry name" value="GAF-like_dom_sf"/>
</dbReference>
<feature type="domain" description="IclR-ED" evidence="7">
    <location>
        <begin position="88"/>
        <end position="267"/>
    </location>
</feature>
<proteinExistence type="predicted"/>
<dbReference type="SMART" id="SM00346">
    <property type="entry name" value="HTH_ICLR"/>
    <property type="match status" value="1"/>
</dbReference>
<dbReference type="GO" id="GO:0045892">
    <property type="term" value="P:negative regulation of DNA-templated transcription"/>
    <property type="evidence" value="ECO:0007669"/>
    <property type="project" value="TreeGrafter"/>
</dbReference>
<dbReference type="Proteomes" id="UP000019460">
    <property type="component" value="Unassembled WGS sequence"/>
</dbReference>
<dbReference type="InterPro" id="IPR050707">
    <property type="entry name" value="HTH_MetabolicPath_Reg"/>
</dbReference>
<dbReference type="Gene3D" id="1.10.10.10">
    <property type="entry name" value="Winged helix-like DNA-binding domain superfamily/Winged helix DNA-binding domain"/>
    <property type="match status" value="1"/>
</dbReference>
<evidence type="ECO:0000259" key="7">
    <source>
        <dbReference type="PROSITE" id="PS51078"/>
    </source>
</evidence>
<evidence type="ECO:0000256" key="3">
    <source>
        <dbReference type="ARBA" id="ARBA00023163"/>
    </source>
</evidence>
<comment type="caution">
    <text evidence="8">The sequence shown here is derived from an EMBL/GenBank/DDBJ whole genome shotgun (WGS) entry which is preliminary data.</text>
</comment>
<dbReference type="GO" id="GO:0003700">
    <property type="term" value="F:DNA-binding transcription factor activity"/>
    <property type="evidence" value="ECO:0007669"/>
    <property type="project" value="TreeGrafter"/>
</dbReference>
<evidence type="ECO:0000313" key="8">
    <source>
        <dbReference type="EMBL" id="EXJ15249.1"/>
    </source>
</evidence>
<dbReference type="AlphaFoldDB" id="W9V762"/>
<keyword evidence="9" id="KW-1185">Reference proteome</keyword>
<dbReference type="InterPro" id="IPR036388">
    <property type="entry name" value="WH-like_DNA-bd_sf"/>
</dbReference>
<keyword evidence="1" id="KW-0805">Transcription regulation</keyword>
<organism evidence="8 9">
    <name type="scientific">Imhoffiella purpurea</name>
    <dbReference type="NCBI Taxonomy" id="1249627"/>
    <lineage>
        <taxon>Bacteria</taxon>
        <taxon>Pseudomonadati</taxon>
        <taxon>Pseudomonadota</taxon>
        <taxon>Gammaproteobacteria</taxon>
        <taxon>Chromatiales</taxon>
        <taxon>Chromatiaceae</taxon>
        <taxon>Imhoffiella</taxon>
    </lineage>
</organism>
<protein>
    <recommendedName>
        <fullName evidence="4">HTH-type transcriptional repressor AllR</fullName>
    </recommendedName>
    <alternativeName>
        <fullName evidence="5">Negative regulator of allantoin and glyoxylate utilization operons</fullName>
    </alternativeName>
</protein>
<dbReference type="SUPFAM" id="SSF46785">
    <property type="entry name" value="Winged helix' DNA-binding domain"/>
    <property type="match status" value="1"/>
</dbReference>
<keyword evidence="3" id="KW-0804">Transcription</keyword>
<feature type="domain" description="HTH iclR-type" evidence="6">
    <location>
        <begin position="26"/>
        <end position="87"/>
    </location>
</feature>
<dbReference type="PATRIC" id="fig|1249627.3.peg.1995"/>
<dbReference type="PROSITE" id="PS51078">
    <property type="entry name" value="ICLR_ED"/>
    <property type="match status" value="1"/>
</dbReference>
<evidence type="ECO:0000259" key="6">
    <source>
        <dbReference type="PROSITE" id="PS51077"/>
    </source>
</evidence>
<evidence type="ECO:0000256" key="1">
    <source>
        <dbReference type="ARBA" id="ARBA00023015"/>
    </source>
</evidence>
<evidence type="ECO:0000256" key="4">
    <source>
        <dbReference type="ARBA" id="ARBA00040379"/>
    </source>
</evidence>
<name>W9V762_9GAMM</name>
<reference evidence="8 9" key="1">
    <citation type="submission" date="2012-11" db="EMBL/GenBank/DDBJ databases">
        <title>Genome assembly of Thiorhodococcus sp. AK35.</title>
        <authorList>
            <person name="Nupur N."/>
            <person name="Khatri I."/>
            <person name="Subramanian S."/>
            <person name="Pinnaka A."/>
        </authorList>
    </citation>
    <scope>NUCLEOTIDE SEQUENCE [LARGE SCALE GENOMIC DNA]</scope>
    <source>
        <strain evidence="8 9">AK35</strain>
    </source>
</reference>
<dbReference type="Gene3D" id="3.30.450.40">
    <property type="match status" value="1"/>
</dbReference>
<dbReference type="Pfam" id="PF09339">
    <property type="entry name" value="HTH_IclR"/>
    <property type="match status" value="1"/>
</dbReference>
<dbReference type="PANTHER" id="PTHR30136:SF24">
    <property type="entry name" value="HTH-TYPE TRANSCRIPTIONAL REPRESSOR ALLR"/>
    <property type="match status" value="1"/>
</dbReference>